<evidence type="ECO:0000259" key="6">
    <source>
        <dbReference type="PROSITE" id="PS50975"/>
    </source>
</evidence>
<keyword evidence="4" id="KW-0067">ATP-binding</keyword>
<sequence length="285" mass="31198">MIGQAAEFDYAGAQACRILKEAGVNVVLVNSNPATIMTDKALADEIYLEPPTAETIKRIILKEKPDSLLAGLGGQTGLTIAMQLSKDNFLKENNVRLLGTDAEAIDRAEDRKLFKDTMNEIGQPTIPSEIANDVATALEIAEKIGYPIIVRPAFTLGGAGGGVAQNAKELEVIAKTGLDMSPISQVLIERYIFGWKEIEFETNLRALLAEYGYSLPKVINLLDPHASRRAPAVEAKVRTRKPRQVKVYKNPHSGEVVETKGGNHRALKEWKAKYGSDTVESWLTK</sequence>
<evidence type="ECO:0000256" key="5">
    <source>
        <dbReference type="ARBA" id="ARBA00047359"/>
    </source>
</evidence>
<name>A0A645EXE8_9ZZZZ</name>
<dbReference type="NCBIfam" id="NF041859">
    <property type="entry name" value="silencer_MvaTU"/>
    <property type="match status" value="1"/>
</dbReference>
<proteinExistence type="predicted"/>
<comment type="catalytic activity">
    <reaction evidence="5">
        <text>hydrogencarbonate + NH4(+) + 2 ATP = carbamoyl phosphate + 2 ADP + phosphate + 2 H(+)</text>
        <dbReference type="Rhea" id="RHEA:18029"/>
        <dbReference type="ChEBI" id="CHEBI:15378"/>
        <dbReference type="ChEBI" id="CHEBI:17544"/>
        <dbReference type="ChEBI" id="CHEBI:28938"/>
        <dbReference type="ChEBI" id="CHEBI:30616"/>
        <dbReference type="ChEBI" id="CHEBI:43474"/>
        <dbReference type="ChEBI" id="CHEBI:58228"/>
        <dbReference type="ChEBI" id="CHEBI:456216"/>
        <dbReference type="EC" id="6.3.4.16"/>
    </reaction>
</comment>
<feature type="domain" description="ATP-grasp" evidence="6">
    <location>
        <begin position="115"/>
        <end position="207"/>
    </location>
</feature>
<protein>
    <recommendedName>
        <fullName evidence="6">ATP-grasp domain-containing protein</fullName>
    </recommendedName>
</protein>
<dbReference type="PANTHER" id="PTHR11405:SF53">
    <property type="entry name" value="CARBAMOYL-PHOSPHATE SYNTHASE [AMMONIA], MITOCHONDRIAL"/>
    <property type="match status" value="1"/>
</dbReference>
<dbReference type="GO" id="GO:0006541">
    <property type="term" value="P:glutamine metabolic process"/>
    <property type="evidence" value="ECO:0007669"/>
    <property type="project" value="TreeGrafter"/>
</dbReference>
<dbReference type="PROSITE" id="PS50975">
    <property type="entry name" value="ATP_GRASP"/>
    <property type="match status" value="1"/>
</dbReference>
<evidence type="ECO:0000256" key="2">
    <source>
        <dbReference type="ARBA" id="ARBA00022723"/>
    </source>
</evidence>
<dbReference type="Gene3D" id="3.40.50.20">
    <property type="match status" value="1"/>
</dbReference>
<dbReference type="SUPFAM" id="SSF56059">
    <property type="entry name" value="Glutathione synthetase ATP-binding domain-like"/>
    <property type="match status" value="1"/>
</dbReference>
<comment type="caution">
    <text evidence="7">The sequence shown here is derived from an EMBL/GenBank/DDBJ whole genome shotgun (WGS) entry which is preliminary data.</text>
</comment>
<evidence type="ECO:0000256" key="4">
    <source>
        <dbReference type="ARBA" id="ARBA00022840"/>
    </source>
</evidence>
<dbReference type="InterPro" id="IPR035616">
    <property type="entry name" value="MvaT_DBD"/>
</dbReference>
<evidence type="ECO:0000256" key="1">
    <source>
        <dbReference type="ARBA" id="ARBA00022598"/>
    </source>
</evidence>
<dbReference type="GO" id="GO:0004088">
    <property type="term" value="F:carbamoyl-phosphate synthase (glutamine-hydrolyzing) activity"/>
    <property type="evidence" value="ECO:0007669"/>
    <property type="project" value="TreeGrafter"/>
</dbReference>
<evidence type="ECO:0000313" key="7">
    <source>
        <dbReference type="EMBL" id="MPN06140.1"/>
    </source>
</evidence>
<dbReference type="InterPro" id="IPR005479">
    <property type="entry name" value="CPAse_ATP-bd"/>
</dbReference>
<dbReference type="PANTHER" id="PTHR11405">
    <property type="entry name" value="CARBAMOYLTRANSFERASE FAMILY MEMBER"/>
    <property type="match status" value="1"/>
</dbReference>
<gene>
    <name evidence="7" type="ORF">SDC9_153396</name>
</gene>
<dbReference type="AlphaFoldDB" id="A0A645EXE8"/>
<dbReference type="InterPro" id="IPR016185">
    <property type="entry name" value="PreATP-grasp_dom_sf"/>
</dbReference>
<dbReference type="EMBL" id="VSSQ01052031">
    <property type="protein sequence ID" value="MPN06140.1"/>
    <property type="molecule type" value="Genomic_DNA"/>
</dbReference>
<dbReference type="CDD" id="cd16170">
    <property type="entry name" value="MvaT_DBD"/>
    <property type="match status" value="1"/>
</dbReference>
<keyword evidence="3" id="KW-0547">Nucleotide-binding</keyword>
<accession>A0A645EXE8</accession>
<reference evidence="7" key="1">
    <citation type="submission" date="2019-08" db="EMBL/GenBank/DDBJ databases">
        <authorList>
            <person name="Kucharzyk K."/>
            <person name="Murdoch R.W."/>
            <person name="Higgins S."/>
            <person name="Loffler F."/>
        </authorList>
    </citation>
    <scope>NUCLEOTIDE SEQUENCE</scope>
</reference>
<dbReference type="GO" id="GO:0004087">
    <property type="term" value="F:carbamoyl-phosphate synthase (ammonia) activity"/>
    <property type="evidence" value="ECO:0007669"/>
    <property type="project" value="UniProtKB-EC"/>
</dbReference>
<dbReference type="GO" id="GO:0005737">
    <property type="term" value="C:cytoplasm"/>
    <property type="evidence" value="ECO:0007669"/>
    <property type="project" value="TreeGrafter"/>
</dbReference>
<dbReference type="Gene3D" id="3.30.470.20">
    <property type="entry name" value="ATP-grasp fold, B domain"/>
    <property type="match status" value="1"/>
</dbReference>
<keyword evidence="1" id="KW-0436">Ligase</keyword>
<organism evidence="7">
    <name type="scientific">bioreactor metagenome</name>
    <dbReference type="NCBI Taxonomy" id="1076179"/>
    <lineage>
        <taxon>unclassified sequences</taxon>
        <taxon>metagenomes</taxon>
        <taxon>ecological metagenomes</taxon>
    </lineage>
</organism>
<dbReference type="GO" id="GO:0046872">
    <property type="term" value="F:metal ion binding"/>
    <property type="evidence" value="ECO:0007669"/>
    <property type="project" value="UniProtKB-KW"/>
</dbReference>
<dbReference type="PROSITE" id="PS00866">
    <property type="entry name" value="CPSASE_1"/>
    <property type="match status" value="1"/>
</dbReference>
<dbReference type="SUPFAM" id="SSF52440">
    <property type="entry name" value="PreATP-grasp domain"/>
    <property type="match status" value="1"/>
</dbReference>
<dbReference type="PRINTS" id="PR00098">
    <property type="entry name" value="CPSASE"/>
</dbReference>
<dbReference type="InterPro" id="IPR011761">
    <property type="entry name" value="ATP-grasp"/>
</dbReference>
<dbReference type="Pfam" id="PF22055">
    <property type="entry name" value="MvaT_DBD"/>
    <property type="match status" value="1"/>
</dbReference>
<keyword evidence="2" id="KW-0479">Metal-binding</keyword>
<dbReference type="InterPro" id="IPR058047">
    <property type="entry name" value="CPSase_preATP-grasp"/>
</dbReference>
<dbReference type="GO" id="GO:0005524">
    <property type="term" value="F:ATP binding"/>
    <property type="evidence" value="ECO:0007669"/>
    <property type="project" value="UniProtKB-KW"/>
</dbReference>
<dbReference type="Pfam" id="PF02786">
    <property type="entry name" value="CPSase_L_D2"/>
    <property type="match status" value="1"/>
</dbReference>
<evidence type="ECO:0000256" key="3">
    <source>
        <dbReference type="ARBA" id="ARBA00022741"/>
    </source>
</evidence>
<dbReference type="Pfam" id="PF25596">
    <property type="entry name" value="CPSase_L_D1"/>
    <property type="match status" value="1"/>
</dbReference>
<dbReference type="InterPro" id="IPR005483">
    <property type="entry name" value="CPSase_dom"/>
</dbReference>
<dbReference type="FunFam" id="3.40.50.20:FF:000001">
    <property type="entry name" value="Carbamoyl-phosphate synthase large chain"/>
    <property type="match status" value="1"/>
</dbReference>